<organism evidence="9 10">
    <name type="scientific">Arenibacter palladensis</name>
    <dbReference type="NCBI Taxonomy" id="237373"/>
    <lineage>
        <taxon>Bacteria</taxon>
        <taxon>Pseudomonadati</taxon>
        <taxon>Bacteroidota</taxon>
        <taxon>Flavobacteriia</taxon>
        <taxon>Flavobacteriales</taxon>
        <taxon>Flavobacteriaceae</taxon>
        <taxon>Arenibacter</taxon>
    </lineage>
</organism>
<feature type="domain" description="RagB/SusD" evidence="7">
    <location>
        <begin position="264"/>
        <end position="549"/>
    </location>
</feature>
<dbReference type="Pfam" id="PF14322">
    <property type="entry name" value="SusD-like_3"/>
    <property type="match status" value="1"/>
</dbReference>
<dbReference type="InterPro" id="IPR033985">
    <property type="entry name" value="SusD-like_N"/>
</dbReference>
<comment type="subcellular location">
    <subcellularLocation>
        <location evidence="1">Cell outer membrane</location>
    </subcellularLocation>
</comment>
<feature type="chain" id="PRO_5012702655" evidence="6">
    <location>
        <begin position="23"/>
        <end position="549"/>
    </location>
</feature>
<feature type="signal peptide" evidence="6">
    <location>
        <begin position="1"/>
        <end position="22"/>
    </location>
</feature>
<protein>
    <submittedName>
        <fullName evidence="9">Starch-binding associating with outer membrane</fullName>
    </submittedName>
</protein>
<reference evidence="10" key="1">
    <citation type="submission" date="2016-11" db="EMBL/GenBank/DDBJ databases">
        <authorList>
            <person name="Varghese N."/>
            <person name="Submissions S."/>
        </authorList>
    </citation>
    <scope>NUCLEOTIDE SEQUENCE [LARGE SCALE GENOMIC DNA]</scope>
    <source>
        <strain evidence="10">DSM 17539</strain>
    </source>
</reference>
<dbReference type="GO" id="GO:0009279">
    <property type="term" value="C:cell outer membrane"/>
    <property type="evidence" value="ECO:0007669"/>
    <property type="project" value="UniProtKB-SubCell"/>
</dbReference>
<name>A0A1M4YAX9_9FLAO</name>
<evidence type="ECO:0000259" key="8">
    <source>
        <dbReference type="Pfam" id="PF14322"/>
    </source>
</evidence>
<dbReference type="SUPFAM" id="SSF48452">
    <property type="entry name" value="TPR-like"/>
    <property type="match status" value="1"/>
</dbReference>
<evidence type="ECO:0000313" key="9">
    <source>
        <dbReference type="EMBL" id="SHF02788.1"/>
    </source>
</evidence>
<dbReference type="InterPro" id="IPR012944">
    <property type="entry name" value="SusD_RagB_dom"/>
</dbReference>
<evidence type="ECO:0000256" key="1">
    <source>
        <dbReference type="ARBA" id="ARBA00004442"/>
    </source>
</evidence>
<dbReference type="Proteomes" id="UP000184406">
    <property type="component" value="Unassembled WGS sequence"/>
</dbReference>
<evidence type="ECO:0000256" key="5">
    <source>
        <dbReference type="ARBA" id="ARBA00023237"/>
    </source>
</evidence>
<proteinExistence type="inferred from homology"/>
<feature type="domain" description="SusD-like N-terminal" evidence="8">
    <location>
        <begin position="26"/>
        <end position="217"/>
    </location>
</feature>
<dbReference type="RefSeq" id="WP_072861216.1">
    <property type="nucleotide sequence ID" value="NZ_FQUX01000002.1"/>
</dbReference>
<gene>
    <name evidence="9" type="ORF">SAMN03080594_102378</name>
</gene>
<dbReference type="InterPro" id="IPR011990">
    <property type="entry name" value="TPR-like_helical_dom_sf"/>
</dbReference>
<keyword evidence="10" id="KW-1185">Reference proteome</keyword>
<keyword evidence="5" id="KW-0998">Cell outer membrane</keyword>
<evidence type="ECO:0000256" key="2">
    <source>
        <dbReference type="ARBA" id="ARBA00006275"/>
    </source>
</evidence>
<dbReference type="Pfam" id="PF07980">
    <property type="entry name" value="SusD_RagB"/>
    <property type="match status" value="1"/>
</dbReference>
<evidence type="ECO:0000256" key="4">
    <source>
        <dbReference type="ARBA" id="ARBA00023136"/>
    </source>
</evidence>
<accession>A0A1M4YAX9</accession>
<evidence type="ECO:0000259" key="7">
    <source>
        <dbReference type="Pfam" id="PF07980"/>
    </source>
</evidence>
<dbReference type="Gene3D" id="1.25.40.390">
    <property type="match status" value="1"/>
</dbReference>
<keyword evidence="4" id="KW-0472">Membrane</keyword>
<dbReference type="EMBL" id="FQUX01000002">
    <property type="protein sequence ID" value="SHF02788.1"/>
    <property type="molecule type" value="Genomic_DNA"/>
</dbReference>
<evidence type="ECO:0000313" key="10">
    <source>
        <dbReference type="Proteomes" id="UP000184406"/>
    </source>
</evidence>
<sequence length="549" mass="62030">MKILHKTKHILALIAFSVLLNACDSYIEEDVYSNITAENFLTEDTADQLIIGLYTSMRGVYNNHSYQFAGTDVFTSKGEIFSFSAENDYNSFNAPQTNGLWNSNYNVISKANTAINRYEIEVDWSESRLGEKAYGIAQARALRAMSFFYLAQQYGGVVLDLEEPQSIRNDYTRSTEEETYSLIISELEAAIPNLQADPETGRISKRAAQHVLAEVYLTRAYKSFAGSNDFQTAADLAVQAIGSYDIRSQSFAQVFDYDNQVNPEILFAAQWGNTGFVQDRGNNKHSLFMIGVEQLPGISRNNLYGKSGDNLMPTPYFYSLFEDNDTRENVTVHRVLYADEPGFSVGADEIAVGDTIMYFPKEAVDMTDLVDKLDRYWVYQPDQYLFGRPAEVGDVNYKYELNPILTNFPIFKKFDDEIFQEEGLGARDTYVYRVAGTHLLAAEAFLGTGNTAQALFHLNRVRERATGVADHYSTIDLDVILAERALELAGEENRWAVLKRMGKLEERINLYNPHVVDHGAFDATKHLLRPIPVKELELSPGTMVQNPKY</sequence>
<evidence type="ECO:0000256" key="3">
    <source>
        <dbReference type="ARBA" id="ARBA00022729"/>
    </source>
</evidence>
<dbReference type="OrthoDB" id="5694214at2"/>
<comment type="similarity">
    <text evidence="2">Belongs to the SusD family.</text>
</comment>
<dbReference type="AlphaFoldDB" id="A0A1M4YAX9"/>
<evidence type="ECO:0000256" key="6">
    <source>
        <dbReference type="SAM" id="SignalP"/>
    </source>
</evidence>
<keyword evidence="3 6" id="KW-0732">Signal</keyword>